<dbReference type="InterPro" id="IPR008979">
    <property type="entry name" value="Galactose-bd-like_sf"/>
</dbReference>
<name>A0ABR2H484_9EUKA</name>
<dbReference type="EMBL" id="JAPFFF010000043">
    <property type="protein sequence ID" value="KAK8841024.1"/>
    <property type="molecule type" value="Genomic_DNA"/>
</dbReference>
<dbReference type="Pfam" id="PF00754">
    <property type="entry name" value="F5_F8_type_C"/>
    <property type="match status" value="1"/>
</dbReference>
<protein>
    <recommendedName>
        <fullName evidence="1">F5/8 type C domain-containing protein</fullName>
    </recommendedName>
</protein>
<comment type="caution">
    <text evidence="2">The sequence shown here is derived from an EMBL/GenBank/DDBJ whole genome shotgun (WGS) entry which is preliminary data.</text>
</comment>
<organism evidence="2 3">
    <name type="scientific">Tritrichomonas musculus</name>
    <dbReference type="NCBI Taxonomy" id="1915356"/>
    <lineage>
        <taxon>Eukaryota</taxon>
        <taxon>Metamonada</taxon>
        <taxon>Parabasalia</taxon>
        <taxon>Tritrichomonadida</taxon>
        <taxon>Tritrichomonadidae</taxon>
        <taxon>Tritrichomonas</taxon>
    </lineage>
</organism>
<dbReference type="SUPFAM" id="SSF49785">
    <property type="entry name" value="Galactose-binding domain-like"/>
    <property type="match status" value="1"/>
</dbReference>
<gene>
    <name evidence="2" type="ORF">M9Y10_027861</name>
</gene>
<dbReference type="Proteomes" id="UP001470230">
    <property type="component" value="Unassembled WGS sequence"/>
</dbReference>
<dbReference type="Gene3D" id="2.60.120.260">
    <property type="entry name" value="Galactose-binding domain-like"/>
    <property type="match status" value="1"/>
</dbReference>
<feature type="domain" description="F5/8 type C" evidence="1">
    <location>
        <begin position="303"/>
        <end position="426"/>
    </location>
</feature>
<dbReference type="InterPro" id="IPR000421">
    <property type="entry name" value="FA58C"/>
</dbReference>
<proteinExistence type="predicted"/>
<evidence type="ECO:0000259" key="1">
    <source>
        <dbReference type="Pfam" id="PF00754"/>
    </source>
</evidence>
<accession>A0ABR2H484</accession>
<reference evidence="2 3" key="1">
    <citation type="submission" date="2024-04" db="EMBL/GenBank/DDBJ databases">
        <title>Tritrichomonas musculus Genome.</title>
        <authorList>
            <person name="Alves-Ferreira E."/>
            <person name="Grigg M."/>
            <person name="Lorenzi H."/>
            <person name="Galac M."/>
        </authorList>
    </citation>
    <scope>NUCLEOTIDE SEQUENCE [LARGE SCALE GENOMIC DNA]</scope>
    <source>
        <strain evidence="2 3">EAF2021</strain>
    </source>
</reference>
<sequence>MSQQNHIKLDISSILYVPIEKYEKDFTFFVNGEEIQTTRIIADLLSPKISQFHAVDPTINIFFINTKSRGNFSHILDLINFQNQNINEEELEFIIEVIEQLENNNIELVSANRKDDLTKDNSLNILKNHERNPTFFSRQILNDIDFISKHFYELFEYEQDDASGFIESIENITQQSIERIVHNENLRLLDEDQLITFVNELYSKDTKYSCLYSAVYFANASADRIQEFLSLFNIDDISEEIWKAISIRLSHETAHASKDENDFNVKRYAKHEFSFSKENSEEFSGIISHLFKKTKGNIEQEISITASTCDGPHPPRDSLSFEDKDKYFASKNEPDQWICFDFKNHKITPTDYTIRSYSNGSWHPKSWVIECSNDNIKWIEIDSEENCSHLKGKGFIHTFSLSKKICERFKYIRLRMTNANWEQNNTLRINSFEVYGSLY</sequence>
<evidence type="ECO:0000313" key="3">
    <source>
        <dbReference type="Proteomes" id="UP001470230"/>
    </source>
</evidence>
<keyword evidence="3" id="KW-1185">Reference proteome</keyword>
<evidence type="ECO:0000313" key="2">
    <source>
        <dbReference type="EMBL" id="KAK8841024.1"/>
    </source>
</evidence>